<evidence type="ECO:0000313" key="4">
    <source>
        <dbReference type="WBParaSite" id="Gr19_v10_g8142.t2"/>
    </source>
</evidence>
<dbReference type="InterPro" id="IPR043502">
    <property type="entry name" value="DNA/RNA_pol_sf"/>
</dbReference>
<dbReference type="InterPro" id="IPR012337">
    <property type="entry name" value="RNaseH-like_sf"/>
</dbReference>
<dbReference type="PROSITE" id="PS50994">
    <property type="entry name" value="INTEGRASE"/>
    <property type="match status" value="1"/>
</dbReference>
<dbReference type="InterPro" id="IPR036397">
    <property type="entry name" value="RNaseH_sf"/>
</dbReference>
<dbReference type="AlphaFoldDB" id="A0A914I9I0"/>
<evidence type="ECO:0000256" key="1">
    <source>
        <dbReference type="ARBA" id="ARBA00023268"/>
    </source>
</evidence>
<keyword evidence="1" id="KW-0511">Multifunctional enzyme</keyword>
<evidence type="ECO:0000259" key="2">
    <source>
        <dbReference type="PROSITE" id="PS50994"/>
    </source>
</evidence>
<dbReference type="SUPFAM" id="SSF56672">
    <property type="entry name" value="DNA/RNA polymerases"/>
    <property type="match status" value="1"/>
</dbReference>
<dbReference type="InterPro" id="IPR001584">
    <property type="entry name" value="Integrase_cat-core"/>
</dbReference>
<accession>A0A914I9I0</accession>
<protein>
    <submittedName>
        <fullName evidence="4">Integrase catalytic domain-containing protein</fullName>
    </submittedName>
</protein>
<proteinExistence type="predicted"/>
<dbReference type="Pfam" id="PF17919">
    <property type="entry name" value="RT_RNaseH_2"/>
    <property type="match status" value="1"/>
</dbReference>
<dbReference type="GO" id="GO:0015074">
    <property type="term" value="P:DNA integration"/>
    <property type="evidence" value="ECO:0007669"/>
    <property type="project" value="InterPro"/>
</dbReference>
<dbReference type="SUPFAM" id="SSF53098">
    <property type="entry name" value="Ribonuclease H-like"/>
    <property type="match status" value="1"/>
</dbReference>
<dbReference type="Gene3D" id="3.30.420.10">
    <property type="entry name" value="Ribonuclease H-like superfamily/Ribonuclease H"/>
    <property type="match status" value="1"/>
</dbReference>
<dbReference type="InterPro" id="IPR041577">
    <property type="entry name" value="RT_RNaseH_2"/>
</dbReference>
<reference evidence="4" key="1">
    <citation type="submission" date="2022-11" db="UniProtKB">
        <authorList>
            <consortium name="WormBaseParasite"/>
        </authorList>
    </citation>
    <scope>IDENTIFICATION</scope>
</reference>
<dbReference type="WBParaSite" id="Gr19_v10_g8142.t2">
    <property type="protein sequence ID" value="Gr19_v10_g8142.t2"/>
    <property type="gene ID" value="Gr19_v10_g8142"/>
</dbReference>
<evidence type="ECO:0000313" key="3">
    <source>
        <dbReference type="Proteomes" id="UP000887572"/>
    </source>
</evidence>
<dbReference type="GO" id="GO:0003676">
    <property type="term" value="F:nucleic acid binding"/>
    <property type="evidence" value="ECO:0007669"/>
    <property type="project" value="InterPro"/>
</dbReference>
<feature type="domain" description="Integrase catalytic" evidence="2">
    <location>
        <begin position="57"/>
        <end position="182"/>
    </location>
</feature>
<keyword evidence="3" id="KW-1185">Reference proteome</keyword>
<organism evidence="3 4">
    <name type="scientific">Globodera rostochiensis</name>
    <name type="common">Golden nematode worm</name>
    <name type="synonym">Heterodera rostochiensis</name>
    <dbReference type="NCBI Taxonomy" id="31243"/>
    <lineage>
        <taxon>Eukaryota</taxon>
        <taxon>Metazoa</taxon>
        <taxon>Ecdysozoa</taxon>
        <taxon>Nematoda</taxon>
        <taxon>Chromadorea</taxon>
        <taxon>Rhabditida</taxon>
        <taxon>Tylenchina</taxon>
        <taxon>Tylenchomorpha</taxon>
        <taxon>Tylenchoidea</taxon>
        <taxon>Heteroderidae</taxon>
        <taxon>Heteroderinae</taxon>
        <taxon>Globodera</taxon>
    </lineage>
</organism>
<dbReference type="InterPro" id="IPR050951">
    <property type="entry name" value="Retrovirus_Pol_polyprotein"/>
</dbReference>
<dbReference type="GO" id="GO:0042575">
    <property type="term" value="C:DNA polymerase complex"/>
    <property type="evidence" value="ECO:0007669"/>
    <property type="project" value="UniProtKB-ARBA"/>
</dbReference>
<dbReference type="GO" id="GO:0003824">
    <property type="term" value="F:catalytic activity"/>
    <property type="evidence" value="ECO:0007669"/>
    <property type="project" value="UniProtKB-KW"/>
</dbReference>
<dbReference type="PANTHER" id="PTHR37984">
    <property type="entry name" value="PROTEIN CBG26694"/>
    <property type="match status" value="1"/>
</dbReference>
<dbReference type="PANTHER" id="PTHR37984:SF5">
    <property type="entry name" value="PROTEIN NYNRIN-LIKE"/>
    <property type="match status" value="1"/>
</dbReference>
<name>A0A914I9I0_GLORO</name>
<dbReference type="Proteomes" id="UP000887572">
    <property type="component" value="Unplaced"/>
</dbReference>
<sequence length="234" mass="26135">MMSFFRKFIPNFATVANPLQQLTKEQNPNFEWGTPEKKAFDELKAKLLAAPCLRAPSYELPFYLFTDASGIAYAGALMQKANGHDLHAVGYWSRTLSSTESKLPPTHGELAAISTHSSAIINFLREIFGMFGSPKSMVTDNGPQFISSEMEIFLEGEGVRHLRTPTYHPASNGEAERPGDTIWYREPNGKWSPGVLLQPVGERLWELEMEGSTTARTAHLDQIKGRRVGPTRHL</sequence>
<dbReference type="Gene3D" id="3.30.70.270">
    <property type="match status" value="1"/>
</dbReference>
<dbReference type="InterPro" id="IPR043128">
    <property type="entry name" value="Rev_trsase/Diguanyl_cyclase"/>
</dbReference>